<dbReference type="AlphaFoldDB" id="A0A1G9USU3"/>
<dbReference type="RefSeq" id="WP_091771046.1">
    <property type="nucleotide sequence ID" value="NZ_FNHG01000016.1"/>
</dbReference>
<evidence type="ECO:0000259" key="5">
    <source>
        <dbReference type="SMART" id="SM00563"/>
    </source>
</evidence>
<dbReference type="GO" id="GO:0003841">
    <property type="term" value="F:1-acylglycerol-3-phosphate O-acyltransferase activity"/>
    <property type="evidence" value="ECO:0007669"/>
    <property type="project" value="TreeGrafter"/>
</dbReference>
<keyword evidence="3 6" id="KW-0012">Acyltransferase</keyword>
<feature type="domain" description="Phospholipid/glycerol acyltransferase" evidence="5">
    <location>
        <begin position="71"/>
        <end position="185"/>
    </location>
</feature>
<keyword evidence="2 6" id="KW-0808">Transferase</keyword>
<evidence type="ECO:0000313" key="6">
    <source>
        <dbReference type="EMBL" id="SDM62964.1"/>
    </source>
</evidence>
<keyword evidence="7" id="KW-1185">Reference proteome</keyword>
<evidence type="ECO:0000256" key="1">
    <source>
        <dbReference type="ARBA" id="ARBA00005189"/>
    </source>
</evidence>
<dbReference type="PANTHER" id="PTHR10434">
    <property type="entry name" value="1-ACYL-SN-GLYCEROL-3-PHOSPHATE ACYLTRANSFERASE"/>
    <property type="match status" value="1"/>
</dbReference>
<keyword evidence="4" id="KW-0472">Membrane</keyword>
<organism evidence="6 7">
    <name type="scientific">Maricaulis salignorans</name>
    <dbReference type="NCBI Taxonomy" id="144026"/>
    <lineage>
        <taxon>Bacteria</taxon>
        <taxon>Pseudomonadati</taxon>
        <taxon>Pseudomonadota</taxon>
        <taxon>Alphaproteobacteria</taxon>
        <taxon>Maricaulales</taxon>
        <taxon>Maricaulaceae</taxon>
        <taxon>Maricaulis</taxon>
    </lineage>
</organism>
<dbReference type="OrthoDB" id="5290997at2"/>
<keyword evidence="4" id="KW-1133">Transmembrane helix</keyword>
<keyword evidence="4" id="KW-0812">Transmembrane</keyword>
<dbReference type="Proteomes" id="UP000199759">
    <property type="component" value="Unassembled WGS sequence"/>
</dbReference>
<gene>
    <name evidence="6" type="ORF">SAMN04488568_11648</name>
</gene>
<accession>A0A1G9USU3</accession>
<name>A0A1G9USU3_9PROT</name>
<dbReference type="STRING" id="144026.SAMN04488568_11648"/>
<comment type="pathway">
    <text evidence="1">Lipid metabolism.</text>
</comment>
<evidence type="ECO:0000256" key="2">
    <source>
        <dbReference type="ARBA" id="ARBA00022679"/>
    </source>
</evidence>
<dbReference type="GO" id="GO:0006654">
    <property type="term" value="P:phosphatidic acid biosynthetic process"/>
    <property type="evidence" value="ECO:0007669"/>
    <property type="project" value="TreeGrafter"/>
</dbReference>
<dbReference type="CDD" id="cd07989">
    <property type="entry name" value="LPLAT_AGPAT-like"/>
    <property type="match status" value="1"/>
</dbReference>
<evidence type="ECO:0000256" key="3">
    <source>
        <dbReference type="ARBA" id="ARBA00023315"/>
    </source>
</evidence>
<feature type="transmembrane region" description="Helical" evidence="4">
    <location>
        <begin position="7"/>
        <end position="29"/>
    </location>
</feature>
<reference evidence="6 7" key="1">
    <citation type="submission" date="2016-10" db="EMBL/GenBank/DDBJ databases">
        <authorList>
            <person name="de Groot N.N."/>
        </authorList>
    </citation>
    <scope>NUCLEOTIDE SEQUENCE [LARGE SCALE GENOMIC DNA]</scope>
    <source>
        <strain evidence="6 7">DSM 16077</strain>
    </source>
</reference>
<protein>
    <submittedName>
        <fullName evidence="6">1-acyl-sn-glycerol-3-phosphate acyltransferase</fullName>
    </submittedName>
</protein>
<dbReference type="SMART" id="SM00563">
    <property type="entry name" value="PlsC"/>
    <property type="match status" value="1"/>
</dbReference>
<dbReference type="SUPFAM" id="SSF69593">
    <property type="entry name" value="Glycerol-3-phosphate (1)-acyltransferase"/>
    <property type="match status" value="1"/>
</dbReference>
<sequence>MTAIRSIIFQIYMYGLMAIMGLAGTPLLLGPRRWARNYLRLYLAIIWFGLRWICGVRFEVRGREHLPEGGALIASKHQSMWETLAFWGILDDPAIILKRSLIFMPFFGWFAVKLGNINVDRTAGSKALRKMLRDAATRGSEGRQVLIFPEGTRVDPGEHPDFKPGIAGLYGSMNLPCVPVALNSGVHLQPYCGLKKPGLIVVEFLEPIAPGLPKAQFMQTLHERINLAADALLEQPEETADQESLA</sequence>
<proteinExistence type="predicted"/>
<dbReference type="EMBL" id="FNHG01000016">
    <property type="protein sequence ID" value="SDM62964.1"/>
    <property type="molecule type" value="Genomic_DNA"/>
</dbReference>
<evidence type="ECO:0000313" key="7">
    <source>
        <dbReference type="Proteomes" id="UP000199759"/>
    </source>
</evidence>
<dbReference type="InterPro" id="IPR002123">
    <property type="entry name" value="Plipid/glycerol_acylTrfase"/>
</dbReference>
<dbReference type="PANTHER" id="PTHR10434:SF40">
    <property type="entry name" value="1-ACYL-SN-GLYCEROL-3-PHOSPHATE ACYLTRANSFERASE"/>
    <property type="match status" value="1"/>
</dbReference>
<dbReference type="Pfam" id="PF01553">
    <property type="entry name" value="Acyltransferase"/>
    <property type="match status" value="1"/>
</dbReference>
<evidence type="ECO:0000256" key="4">
    <source>
        <dbReference type="SAM" id="Phobius"/>
    </source>
</evidence>